<evidence type="ECO:0000313" key="3">
    <source>
        <dbReference type="RefSeq" id="XP_065647303.1"/>
    </source>
</evidence>
<keyword evidence="2" id="KW-1185">Reference proteome</keyword>
<proteinExistence type="predicted"/>
<gene>
    <name evidence="3" type="primary">LOC100204652</name>
</gene>
<name>A0ABM4BEB6_HYDVU</name>
<dbReference type="GeneID" id="100204652"/>
<dbReference type="Proteomes" id="UP001652625">
    <property type="component" value="Chromosome 02"/>
</dbReference>
<reference evidence="2" key="1">
    <citation type="submission" date="2025-05" db="UniProtKB">
        <authorList>
            <consortium name="RefSeq"/>
        </authorList>
    </citation>
    <scope>NUCLEOTIDE SEQUENCE [LARGE SCALE GENOMIC DNA]</scope>
</reference>
<feature type="region of interest" description="Disordered" evidence="1">
    <location>
        <begin position="332"/>
        <end position="356"/>
    </location>
</feature>
<dbReference type="RefSeq" id="XP_065647303.1">
    <property type="nucleotide sequence ID" value="XM_065791231.1"/>
</dbReference>
<reference evidence="3" key="2">
    <citation type="submission" date="2025-08" db="UniProtKB">
        <authorList>
            <consortium name="RefSeq"/>
        </authorList>
    </citation>
    <scope>IDENTIFICATION</scope>
</reference>
<organism evidence="2 3">
    <name type="scientific">Hydra vulgaris</name>
    <name type="common">Hydra</name>
    <name type="synonym">Hydra attenuata</name>
    <dbReference type="NCBI Taxonomy" id="6087"/>
    <lineage>
        <taxon>Eukaryota</taxon>
        <taxon>Metazoa</taxon>
        <taxon>Cnidaria</taxon>
        <taxon>Hydrozoa</taxon>
        <taxon>Hydroidolina</taxon>
        <taxon>Anthoathecata</taxon>
        <taxon>Aplanulata</taxon>
        <taxon>Hydridae</taxon>
        <taxon>Hydra</taxon>
    </lineage>
</organism>
<protein>
    <submittedName>
        <fullName evidence="3">Uncharacterized protein LOC100204652 isoform X1</fullName>
    </submittedName>
</protein>
<feature type="region of interest" description="Disordered" evidence="1">
    <location>
        <begin position="181"/>
        <end position="209"/>
    </location>
</feature>
<evidence type="ECO:0000313" key="2">
    <source>
        <dbReference type="Proteomes" id="UP001652625"/>
    </source>
</evidence>
<accession>A0ABM4BEB6</accession>
<evidence type="ECO:0000256" key="1">
    <source>
        <dbReference type="SAM" id="MobiDB-lite"/>
    </source>
</evidence>
<feature type="compositionally biased region" description="Basic and acidic residues" evidence="1">
    <location>
        <begin position="338"/>
        <end position="348"/>
    </location>
</feature>
<sequence length="397" mass="45215">MLTILACMIVVAYAGREPYLGEDIDILIQKSKRSGVTAVPREIPITEEQKQDYEHYNTKFAEIAKAYAEGYKAAIKAVQARAIIAQKRLQQMQVNNVRSTIPEVPERGKTERLETSLFSFPPTNEVTENGIEKSEIPHPVNNEHRVFERSTNLLKGKENFGEETAFDYQKDAIAHAAGLSETVENNFQQEKKKRSTDEPKISRHRRSRMPYLGQNLDALGVVRAKPNWEKPVKKSIPQVSNANALFSNGYLSPQQYPMYMQPPPAQQQLLPEPYQQQRAFFRSYPSSYSPLVQRQAMNNFFSAPQSPQIRSYINSAMYPSFPFQNYGKVVSNQPSDVETTRRNEEVVQKKRSASPEPSIEKLNYAARHRNVYLDNISGDPYSGGSAVLSRQDIIYKN</sequence>